<reference evidence="2" key="1">
    <citation type="submission" date="2023-03" db="EMBL/GenBank/DDBJ databases">
        <title>Massive genome expansion in bonnet fungi (Mycena s.s.) driven by repeated elements and novel gene families across ecological guilds.</title>
        <authorList>
            <consortium name="Lawrence Berkeley National Laboratory"/>
            <person name="Harder C.B."/>
            <person name="Miyauchi S."/>
            <person name="Viragh M."/>
            <person name="Kuo A."/>
            <person name="Thoen E."/>
            <person name="Andreopoulos B."/>
            <person name="Lu D."/>
            <person name="Skrede I."/>
            <person name="Drula E."/>
            <person name="Henrissat B."/>
            <person name="Morin E."/>
            <person name="Kohler A."/>
            <person name="Barry K."/>
            <person name="LaButti K."/>
            <person name="Morin E."/>
            <person name="Salamov A."/>
            <person name="Lipzen A."/>
            <person name="Mereny Z."/>
            <person name="Hegedus B."/>
            <person name="Baldrian P."/>
            <person name="Stursova M."/>
            <person name="Weitz H."/>
            <person name="Taylor A."/>
            <person name="Grigoriev I.V."/>
            <person name="Nagy L.G."/>
            <person name="Martin F."/>
            <person name="Kauserud H."/>
        </authorList>
    </citation>
    <scope>NUCLEOTIDE SEQUENCE</scope>
    <source>
        <strain evidence="2">CBHHK173m</strain>
    </source>
</reference>
<dbReference type="AlphaFoldDB" id="A0AAD6U1K8"/>
<evidence type="ECO:0000313" key="2">
    <source>
        <dbReference type="EMBL" id="KAJ7085764.1"/>
    </source>
</evidence>
<sequence length="162" mass="17125">MLLSSSFVSAAFMILSSVTALPHGHYQPRGPLLLDFQQRVIHFPGANSTSGIATVPSYYQNAKGADSIIRCPVGTRYQPYSAQAFCHGAPKGRFQSMPGQATVCGTCCGWAAPFEYSNVSPVNCTGATPNAWPSSGGGCIGDATACVRAKTCAREILEWDMP</sequence>
<dbReference type="Proteomes" id="UP001222325">
    <property type="component" value="Unassembled WGS sequence"/>
</dbReference>
<dbReference type="EMBL" id="JARJCN010000033">
    <property type="protein sequence ID" value="KAJ7085764.1"/>
    <property type="molecule type" value="Genomic_DNA"/>
</dbReference>
<proteinExistence type="predicted"/>
<name>A0AAD6U1K8_9AGAR</name>
<comment type="caution">
    <text evidence="2">The sequence shown here is derived from an EMBL/GenBank/DDBJ whole genome shotgun (WGS) entry which is preliminary data.</text>
</comment>
<keyword evidence="1" id="KW-0732">Signal</keyword>
<feature type="chain" id="PRO_5042112561" evidence="1">
    <location>
        <begin position="21"/>
        <end position="162"/>
    </location>
</feature>
<protein>
    <submittedName>
        <fullName evidence="2">Uncharacterized protein</fullName>
    </submittedName>
</protein>
<evidence type="ECO:0000313" key="3">
    <source>
        <dbReference type="Proteomes" id="UP001222325"/>
    </source>
</evidence>
<accession>A0AAD6U1K8</accession>
<keyword evidence="3" id="KW-1185">Reference proteome</keyword>
<gene>
    <name evidence="2" type="ORF">B0H15DRAFT_368759</name>
</gene>
<feature type="signal peptide" evidence="1">
    <location>
        <begin position="1"/>
        <end position="20"/>
    </location>
</feature>
<organism evidence="2 3">
    <name type="scientific">Mycena belliarum</name>
    <dbReference type="NCBI Taxonomy" id="1033014"/>
    <lineage>
        <taxon>Eukaryota</taxon>
        <taxon>Fungi</taxon>
        <taxon>Dikarya</taxon>
        <taxon>Basidiomycota</taxon>
        <taxon>Agaricomycotina</taxon>
        <taxon>Agaricomycetes</taxon>
        <taxon>Agaricomycetidae</taxon>
        <taxon>Agaricales</taxon>
        <taxon>Marasmiineae</taxon>
        <taxon>Mycenaceae</taxon>
        <taxon>Mycena</taxon>
    </lineage>
</organism>
<evidence type="ECO:0000256" key="1">
    <source>
        <dbReference type="SAM" id="SignalP"/>
    </source>
</evidence>